<dbReference type="InterPro" id="IPR027417">
    <property type="entry name" value="P-loop_NTPase"/>
</dbReference>
<evidence type="ECO:0000259" key="2">
    <source>
        <dbReference type="Pfam" id="PF26449"/>
    </source>
</evidence>
<gene>
    <name evidence="3" type="ORF">A2786_01170</name>
</gene>
<dbReference type="PANTHER" id="PTHR30121">
    <property type="entry name" value="UNCHARACTERIZED PROTEIN YJGR-RELATED"/>
    <property type="match status" value="1"/>
</dbReference>
<dbReference type="AlphaFoldDB" id="A0A1G1VRS6"/>
<reference evidence="3 4" key="1">
    <citation type="journal article" date="2016" name="Nat. Commun.">
        <title>Thousands of microbial genomes shed light on interconnected biogeochemical processes in an aquifer system.</title>
        <authorList>
            <person name="Anantharaman K."/>
            <person name="Brown C.T."/>
            <person name="Hug L.A."/>
            <person name="Sharon I."/>
            <person name="Castelle C.J."/>
            <person name="Probst A.J."/>
            <person name="Thomas B.C."/>
            <person name="Singh A."/>
            <person name="Wilkins M.J."/>
            <person name="Karaoz U."/>
            <person name="Brodie E.L."/>
            <person name="Williams K.H."/>
            <person name="Hubbard S.S."/>
            <person name="Banfield J.F."/>
        </authorList>
    </citation>
    <scope>NUCLEOTIDE SEQUENCE [LARGE SCALE GENOMIC DNA]</scope>
</reference>
<proteinExistence type="predicted"/>
<protein>
    <submittedName>
        <fullName evidence="3">Uncharacterized protein</fullName>
    </submittedName>
</protein>
<name>A0A1G1VRS6_9BACT</name>
<accession>A0A1G1VRS6</accession>
<dbReference type="Pfam" id="PF26449">
    <property type="entry name" value="DUF8128"/>
    <property type="match status" value="1"/>
</dbReference>
<dbReference type="PANTHER" id="PTHR30121:SF11">
    <property type="entry name" value="AAA+ ATPASE DOMAIN-CONTAINING PROTEIN"/>
    <property type="match status" value="1"/>
</dbReference>
<evidence type="ECO:0000313" key="4">
    <source>
        <dbReference type="Proteomes" id="UP000179233"/>
    </source>
</evidence>
<feature type="domain" description="DUF8128" evidence="2">
    <location>
        <begin position="39"/>
        <end position="319"/>
    </location>
</feature>
<feature type="domain" description="Type IV secretion system coupling protein TraD DNA-binding" evidence="1">
    <location>
        <begin position="373"/>
        <end position="681"/>
    </location>
</feature>
<comment type="caution">
    <text evidence="3">The sequence shown here is derived from an EMBL/GenBank/DDBJ whole genome shotgun (WGS) entry which is preliminary data.</text>
</comment>
<dbReference type="Gene3D" id="3.40.50.300">
    <property type="entry name" value="P-loop containing nucleotide triphosphate hydrolases"/>
    <property type="match status" value="2"/>
</dbReference>
<dbReference type="EMBL" id="MHCJ01000003">
    <property type="protein sequence ID" value="OGY18115.1"/>
    <property type="molecule type" value="Genomic_DNA"/>
</dbReference>
<sequence length="758" mass="85112">MSERVPERSFTGVSFLSPLSLDKQRKGRICYDFLMTADRVILELRTPRDSEETPEAAAQFLAALPHLRTPFLKQLLGIPEPISLEIATINQVTHFYVVAPKDVQGYLESQLSASFPKIIITPVKEYLPPPNEWKNPSVGLLTLSQASYFPLKTYKEFTDVDPLAAILGTMAKAQPDDLMLVQYLVAPASGNWQSKGASAVEKGVPAVGGQPGETKAHPQKELIERKISEVGFRVGIKLVTDSDSKTRSQELLKHIAGSYGSFTIGEGNSLRLKTPTLFRREFLRSITTRTFANTPAKHYLNISELATLYHLPNLTLAKIRNIAWGSNLLGEPPENLPIAIDLTDEEKREINFIARTEFKNRMQIFGIKRLDRRKHIYIIGKTGTGKSTLIANLAIADMRNDEGLAIIDPHGDLCDILLDYIPAKRLNDVVYFDPSDTKHVIRMNPLEVDDPAHAELVASGIVAIFYKLYYYSWGPRLEYILRNSILTLVQRPGSTLVDVPRILTDDSFRQSIVDRLPEDALKTFWTKEYAQMNPKLRSEAISPILNKVGQFVTSPTIREIISHPHSSLNLEELMNSGKILIVNLAQGKLGEDNAALLGAMFITKMQLAAMNRINIPEAQRRDFYLYVDEFQNFATTSFIKILSEARKYRLDLILANQYIAQLNEELEKAIFGNAGTLVGFLVGAEDAEHLMKEFGGVYTQEELVSLGKYQIVIKLSIDNATSAPFPAITLPLPRSKNQNREKVLRVSRERYSRTIKEA</sequence>
<dbReference type="Proteomes" id="UP000179233">
    <property type="component" value="Unassembled WGS sequence"/>
</dbReference>
<organism evidence="3 4">
    <name type="scientific">Candidatus Chisholmbacteria bacterium RIFCSPHIGHO2_01_FULL_52_32</name>
    <dbReference type="NCBI Taxonomy" id="1797591"/>
    <lineage>
        <taxon>Bacteria</taxon>
        <taxon>Candidatus Chisholmiibacteriota</taxon>
    </lineage>
</organism>
<evidence type="ECO:0000313" key="3">
    <source>
        <dbReference type="EMBL" id="OGY18115.1"/>
    </source>
</evidence>
<dbReference type="InterPro" id="IPR051162">
    <property type="entry name" value="T4SS_component"/>
</dbReference>
<evidence type="ECO:0000259" key="1">
    <source>
        <dbReference type="Pfam" id="PF10412"/>
    </source>
</evidence>
<dbReference type="InterPro" id="IPR019476">
    <property type="entry name" value="T4SS_TraD_DNA-bd"/>
</dbReference>
<dbReference type="Pfam" id="PF10412">
    <property type="entry name" value="TrwB_AAD_bind"/>
    <property type="match status" value="1"/>
</dbReference>
<dbReference type="CDD" id="cd01127">
    <property type="entry name" value="TrwB_TraG_TraD_VirD4"/>
    <property type="match status" value="1"/>
</dbReference>
<dbReference type="SUPFAM" id="SSF52540">
    <property type="entry name" value="P-loop containing nucleoside triphosphate hydrolases"/>
    <property type="match status" value="1"/>
</dbReference>
<dbReference type="InterPro" id="IPR058441">
    <property type="entry name" value="DUF8128"/>
</dbReference>